<feature type="region of interest" description="Disordered" evidence="5">
    <location>
        <begin position="1"/>
        <end position="59"/>
    </location>
</feature>
<comment type="similarity">
    <text evidence="1">Belongs to the LysR transcriptional regulatory family.</text>
</comment>
<dbReference type="Pfam" id="PF03466">
    <property type="entry name" value="LysR_substrate"/>
    <property type="match status" value="1"/>
</dbReference>
<dbReference type="PROSITE" id="PS50931">
    <property type="entry name" value="HTH_LYSR"/>
    <property type="match status" value="1"/>
</dbReference>
<feature type="domain" description="HTH lysR-type" evidence="6">
    <location>
        <begin position="191"/>
        <end position="248"/>
    </location>
</feature>
<dbReference type="InterPro" id="IPR036390">
    <property type="entry name" value="WH_DNA-bd_sf"/>
</dbReference>
<dbReference type="PANTHER" id="PTHR30419">
    <property type="entry name" value="HTH-TYPE TRANSCRIPTIONAL REGULATOR YBHD"/>
    <property type="match status" value="1"/>
</dbReference>
<dbReference type="Gene3D" id="1.10.10.10">
    <property type="entry name" value="Winged helix-like DNA-binding domain superfamily/Winged helix DNA-binding domain"/>
    <property type="match status" value="1"/>
</dbReference>
<dbReference type="InterPro" id="IPR005119">
    <property type="entry name" value="LysR_subst-bd"/>
</dbReference>
<dbReference type="Pfam" id="PF00126">
    <property type="entry name" value="HTH_1"/>
    <property type="match status" value="1"/>
</dbReference>
<dbReference type="FunFam" id="1.10.10.10:FF:000001">
    <property type="entry name" value="LysR family transcriptional regulator"/>
    <property type="match status" value="1"/>
</dbReference>
<evidence type="ECO:0000256" key="2">
    <source>
        <dbReference type="ARBA" id="ARBA00023015"/>
    </source>
</evidence>
<dbReference type="AlphaFoldDB" id="A0A644VIF0"/>
<feature type="compositionally biased region" description="Basic and acidic residues" evidence="5">
    <location>
        <begin position="47"/>
        <end position="59"/>
    </location>
</feature>
<dbReference type="SUPFAM" id="SSF53850">
    <property type="entry name" value="Periplasmic binding protein-like II"/>
    <property type="match status" value="1"/>
</dbReference>
<dbReference type="InterPro" id="IPR050950">
    <property type="entry name" value="HTH-type_LysR_regulators"/>
</dbReference>
<dbReference type="EMBL" id="VSSQ01000320">
    <property type="protein sequence ID" value="MPL91108.1"/>
    <property type="molecule type" value="Genomic_DNA"/>
</dbReference>
<name>A0A644VIF0_9ZZZZ</name>
<dbReference type="CDD" id="cd05466">
    <property type="entry name" value="PBP2_LTTR_substrate"/>
    <property type="match status" value="1"/>
</dbReference>
<comment type="caution">
    <text evidence="7">The sequence shown here is derived from an EMBL/GenBank/DDBJ whole genome shotgun (WGS) entry which is preliminary data.</text>
</comment>
<dbReference type="InterPro" id="IPR000847">
    <property type="entry name" value="LysR_HTH_N"/>
</dbReference>
<sequence>MLPSDRAQRADRLEPHRAVQPDRGGIGAIADHRDHLPKPCRGALGDQRPDQRAADAKPLRRRRDIDRILDRAAIGRARPVGAGIGIADNLALPQRDQIGETGGDHLLPARLHLGQIRRIELEACVAEAHRLGIDRLDGGKVIGAARPQGQGKGVAHALLRKDVAGKMAFRIAKGNAMPLMQSIRKTLKNTLTLRHLDLLADVAELGSFSAAAEKEALSQPAVSQQIRALETFFGVRLIERSGRHMRPTEAGRAVLAGAGRIRDEVEAMQEAVQPFRVGRAGRVRIGTGATACIYLLPSILGALKRRMPGLDCTVRTGNSPEIRRLVEENALDLGLVTLPAPGRSLEVTPIFDEDLVAVCPATEAPAEPMTAAALAARPLVLYEDAGHTRLLIDGWFAAAGLQPKPVMELGSVEAIKEIVGAGLGWSVLPASSVRPGKAGGLGSVPLEPRLCRRLGLVLRRDKRLTAGLREVIAALRAGLTG</sequence>
<dbReference type="Gene3D" id="3.40.190.290">
    <property type="match status" value="1"/>
</dbReference>
<dbReference type="PRINTS" id="PR00039">
    <property type="entry name" value="HTHLYSR"/>
</dbReference>
<keyword evidence="4" id="KW-0804">Transcription</keyword>
<reference evidence="7" key="1">
    <citation type="submission" date="2019-08" db="EMBL/GenBank/DDBJ databases">
        <authorList>
            <person name="Kucharzyk K."/>
            <person name="Murdoch R.W."/>
            <person name="Higgins S."/>
            <person name="Loffler F."/>
        </authorList>
    </citation>
    <scope>NUCLEOTIDE SEQUENCE</scope>
</reference>
<organism evidence="7">
    <name type="scientific">bioreactor metagenome</name>
    <dbReference type="NCBI Taxonomy" id="1076179"/>
    <lineage>
        <taxon>unclassified sequences</taxon>
        <taxon>metagenomes</taxon>
        <taxon>ecological metagenomes</taxon>
    </lineage>
</organism>
<gene>
    <name evidence="7" type="primary">argP_4</name>
    <name evidence="7" type="ORF">SDC9_37171</name>
</gene>
<evidence type="ECO:0000256" key="5">
    <source>
        <dbReference type="SAM" id="MobiDB-lite"/>
    </source>
</evidence>
<evidence type="ECO:0000259" key="6">
    <source>
        <dbReference type="PROSITE" id="PS50931"/>
    </source>
</evidence>
<dbReference type="GO" id="GO:0003677">
    <property type="term" value="F:DNA binding"/>
    <property type="evidence" value="ECO:0007669"/>
    <property type="project" value="UniProtKB-KW"/>
</dbReference>
<feature type="compositionally biased region" description="Basic and acidic residues" evidence="5">
    <location>
        <begin position="1"/>
        <end position="20"/>
    </location>
</feature>
<evidence type="ECO:0000313" key="7">
    <source>
        <dbReference type="EMBL" id="MPL91108.1"/>
    </source>
</evidence>
<dbReference type="SUPFAM" id="SSF46785">
    <property type="entry name" value="Winged helix' DNA-binding domain"/>
    <property type="match status" value="1"/>
</dbReference>
<evidence type="ECO:0000256" key="3">
    <source>
        <dbReference type="ARBA" id="ARBA00023125"/>
    </source>
</evidence>
<accession>A0A644VIF0</accession>
<dbReference type="InterPro" id="IPR036388">
    <property type="entry name" value="WH-like_DNA-bd_sf"/>
</dbReference>
<dbReference type="GO" id="GO:0003700">
    <property type="term" value="F:DNA-binding transcription factor activity"/>
    <property type="evidence" value="ECO:0007669"/>
    <property type="project" value="InterPro"/>
</dbReference>
<dbReference type="GO" id="GO:0005829">
    <property type="term" value="C:cytosol"/>
    <property type="evidence" value="ECO:0007669"/>
    <property type="project" value="TreeGrafter"/>
</dbReference>
<protein>
    <submittedName>
        <fullName evidence="7">HTH-type transcriptional regulator ArgP</fullName>
    </submittedName>
</protein>
<evidence type="ECO:0000256" key="1">
    <source>
        <dbReference type="ARBA" id="ARBA00009437"/>
    </source>
</evidence>
<proteinExistence type="inferred from homology"/>
<keyword evidence="3" id="KW-0238">DNA-binding</keyword>
<keyword evidence="2" id="KW-0805">Transcription regulation</keyword>
<evidence type="ECO:0000256" key="4">
    <source>
        <dbReference type="ARBA" id="ARBA00023163"/>
    </source>
</evidence>